<organism evidence="1 2">
    <name type="scientific">Oceanibaculum indicum P24</name>
    <dbReference type="NCBI Taxonomy" id="1207063"/>
    <lineage>
        <taxon>Bacteria</taxon>
        <taxon>Pseudomonadati</taxon>
        <taxon>Pseudomonadota</taxon>
        <taxon>Alphaproteobacteria</taxon>
        <taxon>Rhodospirillales</taxon>
        <taxon>Oceanibaculaceae</taxon>
        <taxon>Oceanibaculum</taxon>
    </lineage>
</organism>
<dbReference type="SUPFAM" id="SSF110087">
    <property type="entry name" value="DR1885-like metal-binding protein"/>
    <property type="match status" value="1"/>
</dbReference>
<dbReference type="PANTHER" id="PTHR36302">
    <property type="entry name" value="BLR7088 PROTEIN"/>
    <property type="match status" value="1"/>
</dbReference>
<evidence type="ECO:0000313" key="2">
    <source>
        <dbReference type="Proteomes" id="UP000006746"/>
    </source>
</evidence>
<protein>
    <recommendedName>
        <fullName evidence="3">Copper chaperone PCu(A)C</fullName>
    </recommendedName>
</protein>
<accession>K2IZ99</accession>
<dbReference type="Gene3D" id="2.60.40.1890">
    <property type="entry name" value="PCu(A)C copper chaperone"/>
    <property type="match status" value="1"/>
</dbReference>
<dbReference type="InterPro" id="IPR007410">
    <property type="entry name" value="LpqE-like"/>
</dbReference>
<evidence type="ECO:0008006" key="3">
    <source>
        <dbReference type="Google" id="ProtNLM"/>
    </source>
</evidence>
<dbReference type="EMBL" id="AMRL01000042">
    <property type="protein sequence ID" value="EKE67887.1"/>
    <property type="molecule type" value="Genomic_DNA"/>
</dbReference>
<dbReference type="RefSeq" id="WP_008946248.1">
    <property type="nucleotide sequence ID" value="NZ_AMRL01000042.1"/>
</dbReference>
<dbReference type="AlphaFoldDB" id="K2IZ99"/>
<reference evidence="1 2" key="1">
    <citation type="journal article" date="2012" name="J. Bacteriol.">
        <title>Genome Sequence of Oceanibaculum indicum Type Strain P24.</title>
        <authorList>
            <person name="Lai Q."/>
            <person name="Shao Z."/>
        </authorList>
    </citation>
    <scope>NUCLEOTIDE SEQUENCE [LARGE SCALE GENOMIC DNA]</scope>
    <source>
        <strain evidence="1 2">P24</strain>
    </source>
</reference>
<keyword evidence="2" id="KW-1185">Reference proteome</keyword>
<evidence type="ECO:0000313" key="1">
    <source>
        <dbReference type="EMBL" id="EKE67887.1"/>
    </source>
</evidence>
<dbReference type="InterPro" id="IPR036182">
    <property type="entry name" value="PCuAC_sf"/>
</dbReference>
<dbReference type="eggNOG" id="COG2847">
    <property type="taxonomic scope" value="Bacteria"/>
</dbReference>
<proteinExistence type="predicted"/>
<name>K2IZ99_9PROT</name>
<gene>
    <name evidence="1" type="ORF">P24_18244</name>
</gene>
<dbReference type="PANTHER" id="PTHR36302:SF1">
    <property type="entry name" value="COPPER CHAPERONE PCU(A)C"/>
    <property type="match status" value="1"/>
</dbReference>
<dbReference type="STRING" id="1207063.P24_18244"/>
<sequence length="158" mass="16504">MKIVAKGLFIALALIVGLLYARPGTAETAQAGDITVETPWARASIGTSRPAAAYMMIRNEGSAADQLIGVESPLSGMAEVHKVEMKDGVVSMSSVSPLPIGPGETVTLAPGGLHVMLMKLRQPLEKGADFPLTLTFERAGKLTLDVPIHSVGAMAPEK</sequence>
<dbReference type="Proteomes" id="UP000006746">
    <property type="component" value="Unassembled WGS sequence"/>
</dbReference>
<dbReference type="Pfam" id="PF04314">
    <property type="entry name" value="PCuAC"/>
    <property type="match status" value="1"/>
</dbReference>
<comment type="caution">
    <text evidence="1">The sequence shown here is derived from an EMBL/GenBank/DDBJ whole genome shotgun (WGS) entry which is preliminary data.</text>
</comment>
<dbReference type="InterPro" id="IPR058248">
    <property type="entry name" value="Lxx211020-like"/>
</dbReference>